<protein>
    <submittedName>
        <fullName evidence="1">Uncharacterized protein</fullName>
    </submittedName>
</protein>
<accession>A0A5C6P527</accession>
<name>A0A5C6P527_9TELE</name>
<proteinExistence type="predicted"/>
<evidence type="ECO:0000313" key="2">
    <source>
        <dbReference type="Proteomes" id="UP000324091"/>
    </source>
</evidence>
<keyword evidence="2" id="KW-1185">Reference proteome</keyword>
<dbReference type="AlphaFoldDB" id="A0A5C6P527"/>
<dbReference type="Proteomes" id="UP000324091">
    <property type="component" value="Chromosome 14"/>
</dbReference>
<dbReference type="EMBL" id="RHFK02000006">
    <property type="protein sequence ID" value="TWW74186.1"/>
    <property type="molecule type" value="Genomic_DNA"/>
</dbReference>
<evidence type="ECO:0000313" key="1">
    <source>
        <dbReference type="EMBL" id="TWW74186.1"/>
    </source>
</evidence>
<organism evidence="1 2">
    <name type="scientific">Takifugu flavidus</name>
    <name type="common">sansaifugu</name>
    <dbReference type="NCBI Taxonomy" id="433684"/>
    <lineage>
        <taxon>Eukaryota</taxon>
        <taxon>Metazoa</taxon>
        <taxon>Chordata</taxon>
        <taxon>Craniata</taxon>
        <taxon>Vertebrata</taxon>
        <taxon>Euteleostomi</taxon>
        <taxon>Actinopterygii</taxon>
        <taxon>Neopterygii</taxon>
        <taxon>Teleostei</taxon>
        <taxon>Neoteleostei</taxon>
        <taxon>Acanthomorphata</taxon>
        <taxon>Eupercaria</taxon>
        <taxon>Tetraodontiformes</taxon>
        <taxon>Tetradontoidea</taxon>
        <taxon>Tetraodontidae</taxon>
        <taxon>Takifugu</taxon>
    </lineage>
</organism>
<comment type="caution">
    <text evidence="1">The sequence shown here is derived from an EMBL/GenBank/DDBJ whole genome shotgun (WGS) entry which is preliminary data.</text>
</comment>
<gene>
    <name evidence="1" type="ORF">D4764_14G0001870</name>
</gene>
<sequence>MGAAGTAGCACLSVPGCLFVLGVCSCWESVRVGSLFVLGSLVLAPVPVALEGRSYSRASGFPGGPLLFLCSCCPGGPLLPPSFRFSWRASPVPVPCLLEDRSCSPAVWEDCLCPQCLGDSLMDLGRVDAAS</sequence>
<reference evidence="1 2" key="1">
    <citation type="submission" date="2019-04" db="EMBL/GenBank/DDBJ databases">
        <title>Chromosome genome assembly for Takifugu flavidus.</title>
        <authorList>
            <person name="Xiao S."/>
        </authorList>
    </citation>
    <scope>NUCLEOTIDE SEQUENCE [LARGE SCALE GENOMIC DNA]</scope>
    <source>
        <strain evidence="1">HTHZ2018</strain>
        <tissue evidence="1">Muscle</tissue>
    </source>
</reference>